<dbReference type="RefSeq" id="WP_255895968.1">
    <property type="nucleotide sequence ID" value="NZ_JAMZEG020000002.1"/>
</dbReference>
<dbReference type="SUPFAM" id="SSF53300">
    <property type="entry name" value="vWA-like"/>
    <property type="match status" value="1"/>
</dbReference>
<feature type="transmembrane region" description="Helical" evidence="1">
    <location>
        <begin position="585"/>
        <end position="606"/>
    </location>
</feature>
<feature type="chain" id="PRO_5046704761" evidence="2">
    <location>
        <begin position="25"/>
        <end position="623"/>
    </location>
</feature>
<dbReference type="Gene3D" id="3.40.50.410">
    <property type="entry name" value="von Willebrand factor, type A domain"/>
    <property type="match status" value="1"/>
</dbReference>
<dbReference type="EMBL" id="JAMZEG020000002">
    <property type="protein sequence ID" value="MDE8603487.1"/>
    <property type="molecule type" value="Genomic_DNA"/>
</dbReference>
<dbReference type="PROSITE" id="PS50234">
    <property type="entry name" value="VWFA"/>
    <property type="match status" value="1"/>
</dbReference>
<gene>
    <name evidence="4" type="ORF">M3I01_011250</name>
</gene>
<dbReference type="InterPro" id="IPR036465">
    <property type="entry name" value="vWFA_dom_sf"/>
</dbReference>
<proteinExistence type="predicted"/>
<feature type="signal peptide" evidence="2">
    <location>
        <begin position="1"/>
        <end position="24"/>
    </location>
</feature>
<name>A0ABT5WF99_9GAMM</name>
<evidence type="ECO:0000259" key="3">
    <source>
        <dbReference type="PROSITE" id="PS50234"/>
    </source>
</evidence>
<organism evidence="4 5">
    <name type="scientific">Marinomonas maritima</name>
    <dbReference type="NCBI Taxonomy" id="2940935"/>
    <lineage>
        <taxon>Bacteria</taxon>
        <taxon>Pseudomonadati</taxon>
        <taxon>Pseudomonadota</taxon>
        <taxon>Gammaproteobacteria</taxon>
        <taxon>Oceanospirillales</taxon>
        <taxon>Oceanospirillaceae</taxon>
        <taxon>Marinomonas</taxon>
    </lineage>
</organism>
<evidence type="ECO:0000256" key="1">
    <source>
        <dbReference type="SAM" id="Phobius"/>
    </source>
</evidence>
<keyword evidence="1" id="KW-0812">Transmembrane</keyword>
<evidence type="ECO:0000313" key="5">
    <source>
        <dbReference type="Proteomes" id="UP001139522"/>
    </source>
</evidence>
<feature type="domain" description="VWFA" evidence="3">
    <location>
        <begin position="27"/>
        <end position="237"/>
    </location>
</feature>
<keyword evidence="5" id="KW-1185">Reference proteome</keyword>
<dbReference type="Pfam" id="PF00092">
    <property type="entry name" value="VWA"/>
    <property type="match status" value="1"/>
</dbReference>
<evidence type="ECO:0000313" key="4">
    <source>
        <dbReference type="EMBL" id="MDE8603487.1"/>
    </source>
</evidence>
<dbReference type="InterPro" id="IPR002035">
    <property type="entry name" value="VWF_A"/>
</dbReference>
<reference evidence="4" key="1">
    <citation type="submission" date="2023-01" db="EMBL/GenBank/DDBJ databases">
        <title>Psychroserpens sp. MSW6 and Marinomonas sp. RSW2, isolated from seawater.</title>
        <authorList>
            <person name="Kristyanto S."/>
            <person name="Jung J."/>
            <person name="Kim J.M."/>
            <person name="Jeon C.O."/>
        </authorList>
    </citation>
    <scope>NUCLEOTIDE SEQUENCE</scope>
    <source>
        <strain evidence="4">RSW2</strain>
    </source>
</reference>
<accession>A0ABT5WF99</accession>
<keyword evidence="1" id="KW-1133">Transmembrane helix</keyword>
<evidence type="ECO:0000256" key="2">
    <source>
        <dbReference type="SAM" id="SignalP"/>
    </source>
</evidence>
<comment type="caution">
    <text evidence="4">The sequence shown here is derived from an EMBL/GenBank/DDBJ whole genome shotgun (WGS) entry which is preliminary data.</text>
</comment>
<dbReference type="Proteomes" id="UP001139522">
    <property type="component" value="Unassembled WGS sequence"/>
</dbReference>
<keyword evidence="1" id="KW-0472">Membrane</keyword>
<keyword evidence="2" id="KW-0732">Signal</keyword>
<dbReference type="SMART" id="SM00327">
    <property type="entry name" value="VWA"/>
    <property type="match status" value="1"/>
</dbReference>
<protein>
    <submittedName>
        <fullName evidence="4">VWA domain-containing protein</fullName>
    </submittedName>
</protein>
<sequence>MKWLKINTVLLSAVLSFWVPLSQADTQFRVIVDASGSMLISDPDKLTSEALRLISNLAPEEKASLGIWLFGEEPRVLLPESIVNKATKSKLASYVNSYVTQDVKTDLEAIIRLLLDTPDSGNLAPEFNRHWILVTDGMVDISLDEAVNKTSRNRILNELMVRLEERDIHLHTVSMTGYTDKDLLESLSLRTDATHTEVAIPEDLLDTFDRIFTQASPSDELPFDGNQFVVDDAIDELTLVVFHDNGIQPHIVKPDGSLLSLVTYRDASVAASDHYTLITVRKPDAGVWKVNNVDFERSSIRVITNLSAQATKIAPIIFVNEPIYSTVGLFQKNVIIKDDNILNLVTVKQTLVRLSGEQKETILSHDMARTNGQFKLRLEGISEPGNYELVSLLDGKTFSRQLSQYFTVHPAIDFKGTNPGGNLIAFSAHPVNLKLNVSRSNVKLEFTYNNGTTETEEMPLVGQGYWEKIIPVSADDNVKVRAKLIGMTQTGLRFDYWTPFWHFNRKGDEAPTVRLDDIDPTSMLLMSIPSSNRDLMPVMVLPAVSVVDEAEESGKQSSELDAADLEVSDVDKTVEKTDSLSKTEWMMYIGLNLGGILIIATGIFLYRRMQKNKSLKSDDTDDV</sequence>